<accession>E0RRV1</accession>
<keyword evidence="5" id="KW-0282">Flagellum</keyword>
<dbReference type="EMBL" id="CP001698">
    <property type="protein sequence ID" value="ADN01738.1"/>
    <property type="molecule type" value="Genomic_DNA"/>
</dbReference>
<dbReference type="PaxDb" id="665571-STHERM_c07870"/>
<comment type="subcellular location">
    <subcellularLocation>
        <location evidence="1">Periplasmic flagellum</location>
    </subcellularLocation>
</comment>
<dbReference type="Proteomes" id="UP000001296">
    <property type="component" value="Chromosome"/>
</dbReference>
<keyword evidence="5" id="KW-0966">Cell projection</keyword>
<keyword evidence="2" id="KW-0574">Periplasm</keyword>
<name>E0RRV1_WINT6</name>
<evidence type="ECO:0000313" key="6">
    <source>
        <dbReference type="Proteomes" id="UP000001296"/>
    </source>
</evidence>
<evidence type="ECO:0000256" key="1">
    <source>
        <dbReference type="ARBA" id="ARBA00004631"/>
    </source>
</evidence>
<dbReference type="GO" id="GO:0071973">
    <property type="term" value="P:bacterial-type flagellum-dependent cell motility"/>
    <property type="evidence" value="ECO:0007669"/>
    <property type="project" value="InterPro"/>
</dbReference>
<dbReference type="KEGG" id="sta:STHERM_c07870"/>
<dbReference type="AlphaFoldDB" id="E0RRV1"/>
<feature type="transmembrane region" description="Helical" evidence="4">
    <location>
        <begin position="58"/>
        <end position="76"/>
    </location>
</feature>
<evidence type="ECO:0000256" key="2">
    <source>
        <dbReference type="ARBA" id="ARBA00022764"/>
    </source>
</evidence>
<dbReference type="GO" id="GO:0055040">
    <property type="term" value="C:periplasmic flagellum"/>
    <property type="evidence" value="ECO:0007669"/>
    <property type="project" value="UniProtKB-SubCell"/>
</dbReference>
<dbReference type="HOGENOM" id="CLU_097187_0_0_12"/>
<evidence type="ECO:0000256" key="3">
    <source>
        <dbReference type="ARBA" id="ARBA00023143"/>
    </source>
</evidence>
<gene>
    <name evidence="5" type="primary">flaA1</name>
    <name evidence="5" type="ordered locus">STHERM_c07870</name>
</gene>
<keyword evidence="5" id="KW-0969">Cilium</keyword>
<dbReference type="Pfam" id="PF04620">
    <property type="entry name" value="FlaA"/>
    <property type="match status" value="1"/>
</dbReference>
<keyword evidence="3" id="KW-0975">Bacterial flagellum</keyword>
<reference key="1">
    <citation type="submission" date="2009-08" db="EMBL/GenBank/DDBJ databases">
        <title>The genome sequence of Spirochaeta thermophila DSM6192.</title>
        <authorList>
            <person name="Angelov A."/>
            <person name="Mientus M."/>
            <person name="Wittenberg S."/>
            <person name="Lehmann R."/>
            <person name="Liesegang H."/>
            <person name="Daniel R."/>
            <person name="Liebl W."/>
        </authorList>
    </citation>
    <scope>NUCLEOTIDE SEQUENCE</scope>
    <source>
        <strain>DSM 6192</strain>
    </source>
</reference>
<organism evidence="5 6">
    <name type="scientific">Winmispira thermophila (strain ATCC 49972 / DSM 6192 / RI 19.B1)</name>
    <name type="common">Spirochaeta thermophila</name>
    <dbReference type="NCBI Taxonomy" id="665571"/>
    <lineage>
        <taxon>Bacteria</taxon>
        <taxon>Pseudomonadati</taxon>
        <taxon>Spirochaetota</taxon>
        <taxon>Spirochaetia</taxon>
        <taxon>Winmispirales</taxon>
        <taxon>Winmispiraceae</taxon>
        <taxon>Winmispira</taxon>
    </lineage>
</organism>
<keyword evidence="4" id="KW-1133">Transmembrane helix</keyword>
<dbReference type="eggNOG" id="ENOG5033UVP">
    <property type="taxonomic scope" value="Bacteria"/>
</dbReference>
<keyword evidence="4" id="KW-0472">Membrane</keyword>
<keyword evidence="4" id="KW-0812">Transmembrane</keyword>
<reference evidence="5 6" key="2">
    <citation type="journal article" date="2010" name="J. Bacteriol.">
        <title>Genome sequence of the polysaccharide-degrading, thermophilic anaerobe Spirochaeta thermophila DSM 6192.</title>
        <authorList>
            <person name="Angelov A."/>
            <person name="Liebl S."/>
            <person name="Ballschmiter M."/>
            <person name="Bomeke M."/>
            <person name="Lehmann R."/>
            <person name="Liesegang H."/>
            <person name="Daniel R."/>
            <person name="Liebl W."/>
        </authorList>
    </citation>
    <scope>NUCLEOTIDE SEQUENCE [LARGE SCALE GENOMIC DNA]</scope>
    <source>
        <strain evidence="6">ATCC 49972 / DSM 6192 / RI 19.B1</strain>
    </source>
</reference>
<evidence type="ECO:0000313" key="5">
    <source>
        <dbReference type="EMBL" id="ADN01738.1"/>
    </source>
</evidence>
<protein>
    <submittedName>
        <fullName evidence="5">Putative flagellar filament outer layer protein FlaA</fullName>
    </submittedName>
</protein>
<evidence type="ECO:0000256" key="4">
    <source>
        <dbReference type="SAM" id="Phobius"/>
    </source>
</evidence>
<dbReference type="GO" id="GO:0030288">
    <property type="term" value="C:outer membrane-bounded periplasmic space"/>
    <property type="evidence" value="ECO:0007669"/>
    <property type="project" value="InterPro"/>
</dbReference>
<dbReference type="InterPro" id="IPR006714">
    <property type="entry name" value="FlaA"/>
</dbReference>
<proteinExistence type="predicted"/>
<sequence>MVQRRALSALAVEVHDRGARMKRVLSNFFTENYLTKKIDAHIIQLDERWQKESRMKRGISLCIGILLLVGAGGVYADEVTENIQAIVIETFDDPTGQEANSHIWIARGSKYASVIETDQGSVAYPQWAYVESYPEALFRRPPEGKTLRVFGIHGKFDLKGYNYVELFPVREENGEYVPDPIVLPGRVKEMDLWVWGSNHNYTLEAHIQDYMGRIHVLDFGSIKFKGWKNLRVKFPGAIQQAVQYVPSLKQLSLVKLVLWTTPEEKVDDFYVYIDQIKVLTDLFETGFDGDVLANPEQVQDLWANAPAPGRE</sequence>